<dbReference type="STRING" id="556484.B7FR44"/>
<feature type="compositionally biased region" description="Low complexity" evidence="7">
    <location>
        <begin position="1"/>
        <end position="25"/>
    </location>
</feature>
<dbReference type="KEGG" id="pti:PHATRDRAFT_17948"/>
<sequence length="466" mass="51393">MTPSTTAPAAASHSSKNGTTSSSKTPLQTDVLEERLIDAEYKIWKKNTPFLYDFVMTHSLEWPSLTTQWLPKTHTAGPNATEHSLLIGTHTTGEQNYLMMATCALPKEQPVVPADNTTVKQPAPRYDEEKNEIGGFGLAHSAVGKIDIKVKIQHLGEVNRARYMPQNHFIVASRGPNPEVYIFDLSKHPSVPSPQSTFCPQAVCVGHASEGYGMVWSPHQAGLLATASDDQTVKVWDVNTVLQSPPSTGTDSGGIQVAAHATLSAHQATVEDVDWHAHDPNMLASVGDDQLLAIWDLREPSKPLRSKPNAHDRDVNSVAFCPHDEYRLATGSADHDIAIWDLRNLDTRLHTLKSHTDEVYNLSWAPHAEGVLASCSADRRVGVWDLSRIGMEQSVEDAEDGPPELLFLHGGHTSKVSDFSWNVKDPWTIASVAEDNILQVWKMAEEIYVLENEEELPDESDEEDLE</sequence>
<evidence type="ECO:0000256" key="1">
    <source>
        <dbReference type="ARBA" id="ARBA00004123"/>
    </source>
</evidence>
<feature type="repeat" description="WD" evidence="6">
    <location>
        <begin position="308"/>
        <end position="344"/>
    </location>
</feature>
<feature type="repeat" description="WD" evidence="6">
    <location>
        <begin position="352"/>
        <end position="387"/>
    </location>
</feature>
<dbReference type="EMBL" id="CM000605">
    <property type="protein sequence ID" value="EEC51979.1"/>
    <property type="molecule type" value="Genomic_DNA"/>
</dbReference>
<dbReference type="OrthoDB" id="427795at2759"/>
<dbReference type="PRINTS" id="PR00320">
    <property type="entry name" value="GPROTEINBRPT"/>
</dbReference>
<gene>
    <name evidence="9" type="primary">NURF-55</name>
    <name evidence="9" type="ORF">PHATRDRAFT_17948</name>
</gene>
<dbReference type="Proteomes" id="UP000000759">
    <property type="component" value="Chromosome 1"/>
</dbReference>
<comment type="subcellular location">
    <subcellularLocation>
        <location evidence="1">Nucleus</location>
    </subcellularLocation>
</comment>
<keyword evidence="3" id="KW-0677">Repeat</keyword>
<dbReference type="InterPro" id="IPR036322">
    <property type="entry name" value="WD40_repeat_dom_sf"/>
</dbReference>
<dbReference type="HOGENOM" id="CLU_020445_3_1_1"/>
<dbReference type="GO" id="GO:0006325">
    <property type="term" value="P:chromatin organization"/>
    <property type="evidence" value="ECO:0007669"/>
    <property type="project" value="UniProtKB-KW"/>
</dbReference>
<dbReference type="InterPro" id="IPR001680">
    <property type="entry name" value="WD40_rpt"/>
</dbReference>
<keyword evidence="10" id="KW-1185">Reference proteome</keyword>
<accession>B7FR44</accession>
<dbReference type="PROSITE" id="PS00678">
    <property type="entry name" value="WD_REPEATS_1"/>
    <property type="match status" value="4"/>
</dbReference>
<dbReference type="eggNOG" id="KOG0264">
    <property type="taxonomic scope" value="Eukaryota"/>
</dbReference>
<evidence type="ECO:0000313" key="9">
    <source>
        <dbReference type="EMBL" id="EEC51979.1"/>
    </source>
</evidence>
<reference evidence="9 10" key="1">
    <citation type="journal article" date="2008" name="Nature">
        <title>The Phaeodactylum genome reveals the evolutionary history of diatom genomes.</title>
        <authorList>
            <person name="Bowler C."/>
            <person name="Allen A.E."/>
            <person name="Badger J.H."/>
            <person name="Grimwood J."/>
            <person name="Jabbari K."/>
            <person name="Kuo A."/>
            <person name="Maheswari U."/>
            <person name="Martens C."/>
            <person name="Maumus F."/>
            <person name="Otillar R.P."/>
            <person name="Rayko E."/>
            <person name="Salamov A."/>
            <person name="Vandepoele K."/>
            <person name="Beszteri B."/>
            <person name="Gruber A."/>
            <person name="Heijde M."/>
            <person name="Katinka M."/>
            <person name="Mock T."/>
            <person name="Valentin K."/>
            <person name="Verret F."/>
            <person name="Berges J.A."/>
            <person name="Brownlee C."/>
            <person name="Cadoret J.P."/>
            <person name="Chiovitti A."/>
            <person name="Choi C.J."/>
            <person name="Coesel S."/>
            <person name="De Martino A."/>
            <person name="Detter J.C."/>
            <person name="Durkin C."/>
            <person name="Falciatore A."/>
            <person name="Fournet J."/>
            <person name="Haruta M."/>
            <person name="Huysman M.J."/>
            <person name="Jenkins B.D."/>
            <person name="Jiroutova K."/>
            <person name="Jorgensen R.E."/>
            <person name="Joubert Y."/>
            <person name="Kaplan A."/>
            <person name="Kroger N."/>
            <person name="Kroth P.G."/>
            <person name="La Roche J."/>
            <person name="Lindquist E."/>
            <person name="Lommer M."/>
            <person name="Martin-Jezequel V."/>
            <person name="Lopez P.J."/>
            <person name="Lucas S."/>
            <person name="Mangogna M."/>
            <person name="McGinnis K."/>
            <person name="Medlin L.K."/>
            <person name="Montsant A."/>
            <person name="Oudot-Le Secq M.P."/>
            <person name="Napoli C."/>
            <person name="Obornik M."/>
            <person name="Parker M.S."/>
            <person name="Petit J.L."/>
            <person name="Porcel B.M."/>
            <person name="Poulsen N."/>
            <person name="Robison M."/>
            <person name="Rychlewski L."/>
            <person name="Rynearson T.A."/>
            <person name="Schmutz J."/>
            <person name="Shapiro H."/>
            <person name="Siaut M."/>
            <person name="Stanley M."/>
            <person name="Sussman M.R."/>
            <person name="Taylor A.R."/>
            <person name="Vardi A."/>
            <person name="von Dassow P."/>
            <person name="Vyverman W."/>
            <person name="Willis A."/>
            <person name="Wyrwicz L.S."/>
            <person name="Rokhsar D.S."/>
            <person name="Weissenbach J."/>
            <person name="Armbrust E.V."/>
            <person name="Green B.R."/>
            <person name="Van de Peer Y."/>
            <person name="Grigoriev I.V."/>
        </authorList>
    </citation>
    <scope>NUCLEOTIDE SEQUENCE [LARGE SCALE GENOMIC DNA]</scope>
    <source>
        <strain evidence="9 10">CCAP 1055/1</strain>
    </source>
</reference>
<feature type="repeat" description="WD" evidence="6">
    <location>
        <begin position="263"/>
        <end position="305"/>
    </location>
</feature>
<dbReference type="AlphaFoldDB" id="B7FR44"/>
<proteinExistence type="predicted"/>
<dbReference type="Gene3D" id="2.130.10.10">
    <property type="entry name" value="YVTN repeat-like/Quinoprotein amine dehydrogenase"/>
    <property type="match status" value="1"/>
</dbReference>
<organism evidence="9 10">
    <name type="scientific">Phaeodactylum tricornutum (strain CCAP 1055/1)</name>
    <dbReference type="NCBI Taxonomy" id="556484"/>
    <lineage>
        <taxon>Eukaryota</taxon>
        <taxon>Sar</taxon>
        <taxon>Stramenopiles</taxon>
        <taxon>Ochrophyta</taxon>
        <taxon>Bacillariophyta</taxon>
        <taxon>Bacillariophyceae</taxon>
        <taxon>Bacillariophycidae</taxon>
        <taxon>Naviculales</taxon>
        <taxon>Phaeodactylaceae</taxon>
        <taxon>Phaeodactylum</taxon>
    </lineage>
</organism>
<dbReference type="InterPro" id="IPR022052">
    <property type="entry name" value="Histone-bd_RBBP4-like_N"/>
</dbReference>
<dbReference type="SMART" id="SM00320">
    <property type="entry name" value="WD40"/>
    <property type="match status" value="6"/>
</dbReference>
<feature type="domain" description="Histone-binding protein RBBP4-like N-terminal" evidence="8">
    <location>
        <begin position="40"/>
        <end position="107"/>
    </location>
</feature>
<dbReference type="PANTHER" id="PTHR22850">
    <property type="entry name" value="WD40 REPEAT FAMILY"/>
    <property type="match status" value="1"/>
</dbReference>
<evidence type="ECO:0000256" key="5">
    <source>
        <dbReference type="ARBA" id="ARBA00023242"/>
    </source>
</evidence>
<evidence type="ECO:0000259" key="8">
    <source>
        <dbReference type="Pfam" id="PF12265"/>
    </source>
</evidence>
<evidence type="ECO:0000256" key="3">
    <source>
        <dbReference type="ARBA" id="ARBA00022737"/>
    </source>
</evidence>
<keyword evidence="5" id="KW-0539">Nucleus</keyword>
<evidence type="ECO:0000256" key="6">
    <source>
        <dbReference type="PROSITE-ProRule" id="PRU00221"/>
    </source>
</evidence>
<dbReference type="RefSeq" id="XP_002177516.1">
    <property type="nucleotide sequence ID" value="XM_002177480.1"/>
</dbReference>
<dbReference type="InParanoid" id="B7FR44"/>
<dbReference type="PaxDb" id="2850-Phatr17948"/>
<dbReference type="SUPFAM" id="SSF50978">
    <property type="entry name" value="WD40 repeat-like"/>
    <property type="match status" value="1"/>
</dbReference>
<dbReference type="Pfam" id="PF00400">
    <property type="entry name" value="WD40"/>
    <property type="match status" value="5"/>
</dbReference>
<dbReference type="InterPro" id="IPR050459">
    <property type="entry name" value="WD_repeat_RBAP46/RBAP48/MSI1"/>
</dbReference>
<evidence type="ECO:0000256" key="7">
    <source>
        <dbReference type="SAM" id="MobiDB-lite"/>
    </source>
</evidence>
<feature type="repeat" description="WD" evidence="6">
    <location>
        <begin position="204"/>
        <end position="240"/>
    </location>
</feature>
<dbReference type="Pfam" id="PF12265">
    <property type="entry name" value="CAF1C_H4-bd"/>
    <property type="match status" value="1"/>
</dbReference>
<dbReference type="InterPro" id="IPR015943">
    <property type="entry name" value="WD40/YVTN_repeat-like_dom_sf"/>
</dbReference>
<dbReference type="PROSITE" id="PS50294">
    <property type="entry name" value="WD_REPEATS_REGION"/>
    <property type="match status" value="4"/>
</dbReference>
<keyword evidence="2 6" id="KW-0853">WD repeat</keyword>
<protein>
    <submittedName>
        <fullName evidence="9">Chromatin assembly factor subunit c</fullName>
    </submittedName>
</protein>
<name>B7FR44_PHATC</name>
<feature type="region of interest" description="Disordered" evidence="7">
    <location>
        <begin position="1"/>
        <end position="27"/>
    </location>
</feature>
<evidence type="ECO:0000313" key="10">
    <source>
        <dbReference type="Proteomes" id="UP000000759"/>
    </source>
</evidence>
<evidence type="ECO:0000256" key="2">
    <source>
        <dbReference type="ARBA" id="ARBA00022574"/>
    </source>
</evidence>
<dbReference type="InterPro" id="IPR020472">
    <property type="entry name" value="WD40_PAC1"/>
</dbReference>
<reference evidence="10" key="2">
    <citation type="submission" date="2008-08" db="EMBL/GenBank/DDBJ databases">
        <authorList>
            <consortium name="Diatom Consortium"/>
            <person name="Grigoriev I."/>
            <person name="Grimwood J."/>
            <person name="Kuo A."/>
            <person name="Otillar R.P."/>
            <person name="Salamov A."/>
            <person name="Detter J.C."/>
            <person name="Lindquist E."/>
            <person name="Shapiro H."/>
            <person name="Lucas S."/>
            <person name="Glavina del Rio T."/>
            <person name="Pitluck S."/>
            <person name="Rokhsar D."/>
            <person name="Bowler C."/>
        </authorList>
    </citation>
    <scope>GENOME REANNOTATION</scope>
    <source>
        <strain evidence="10">CCAP 1055/1</strain>
    </source>
</reference>
<dbReference type="GO" id="GO:0005634">
    <property type="term" value="C:nucleus"/>
    <property type="evidence" value="ECO:0007669"/>
    <property type="project" value="UniProtKB-SubCell"/>
</dbReference>
<dbReference type="GeneID" id="7196597"/>
<keyword evidence="4" id="KW-0156">Chromatin regulator</keyword>
<dbReference type="PROSITE" id="PS50082">
    <property type="entry name" value="WD_REPEATS_2"/>
    <property type="match status" value="4"/>
</dbReference>
<evidence type="ECO:0000256" key="4">
    <source>
        <dbReference type="ARBA" id="ARBA00022853"/>
    </source>
</evidence>
<dbReference type="InterPro" id="IPR019775">
    <property type="entry name" value="WD40_repeat_CS"/>
</dbReference>